<sequence>MVYNKTAWKDRVVERPLTFTMQNNADGSVTLAPAEGQIIDPGTALTALLMNNLEKQYDEAIAWAKEFGLGSNTKTVDWNTVSESGFYSGITGGPNGSSNYFGFHSQNSPNYATQVVQRLGVTWTRNKENGVWQAWTRLETTDGAQAKADLAEAYAVNNAVNQAKAYAMNSISTGSTADPNTTQESYILTNHANSPGGSAYWHIFTLFYSSKTGNRVQIAISYNGRVRMEIRQFFSGSWSTWHRVTAGEIYTHASRSASAAQSCAAGAWTMMTYPTVNDNVGGGTWSSSQWIVPETGIYQVHAGVQLASIVAGIRVFTAVFVGNSLYDETRLTMRMTSGGSDSLFLGNAILQLTAGQRIDFRVYHDFTGALNTMMNFFKATRIG</sequence>
<dbReference type="AlphaFoldDB" id="A0A3R9E2J5"/>
<dbReference type="Proteomes" id="UP000279911">
    <property type="component" value="Unassembled WGS sequence"/>
</dbReference>
<comment type="caution">
    <text evidence="1">The sequence shown here is derived from an EMBL/GenBank/DDBJ whole genome shotgun (WGS) entry which is preliminary data.</text>
</comment>
<proteinExistence type="predicted"/>
<dbReference type="EMBL" id="RSFW01000037">
    <property type="protein sequence ID" value="RSD21084.1"/>
    <property type="molecule type" value="Genomic_DNA"/>
</dbReference>
<gene>
    <name evidence="1" type="ORF">EJA10_22565</name>
</gene>
<protein>
    <submittedName>
        <fullName evidence="1">Uncharacterized protein</fullName>
    </submittedName>
</protein>
<name>A0A3R9E2J5_9BACI</name>
<dbReference type="CDD" id="cd19958">
    <property type="entry name" value="pyocin_knob"/>
    <property type="match status" value="2"/>
</dbReference>
<evidence type="ECO:0000313" key="2">
    <source>
        <dbReference type="Proteomes" id="UP000279911"/>
    </source>
</evidence>
<organism evidence="1 2">
    <name type="scientific">Mesobacillus subterraneus</name>
    <dbReference type="NCBI Taxonomy" id="285983"/>
    <lineage>
        <taxon>Bacteria</taxon>
        <taxon>Bacillati</taxon>
        <taxon>Bacillota</taxon>
        <taxon>Bacilli</taxon>
        <taxon>Bacillales</taxon>
        <taxon>Bacillaceae</taxon>
        <taxon>Mesobacillus</taxon>
    </lineage>
</organism>
<dbReference type="RefSeq" id="WP_125482261.1">
    <property type="nucleotide sequence ID" value="NZ_RSFW01000037.1"/>
</dbReference>
<evidence type="ECO:0000313" key="1">
    <source>
        <dbReference type="EMBL" id="RSD21084.1"/>
    </source>
</evidence>
<reference evidence="2" key="1">
    <citation type="submission" date="2018-12" db="EMBL/GenBank/DDBJ databases">
        <title>Bacillus chawlae sp. nov., Bacillus glennii sp. nov., and Bacillus saganii sp. nov. Isolated from the Vehicle Assembly Building at Kennedy Space Center where the Viking Spacecraft were Assembled.</title>
        <authorList>
            <person name="Seuylemezian A."/>
            <person name="Vaishampayan P."/>
        </authorList>
    </citation>
    <scope>NUCLEOTIDE SEQUENCE [LARGE SCALE GENOMIC DNA]</scope>
    <source>
        <strain evidence="2">DSM 13966</strain>
    </source>
</reference>
<accession>A0A3R9E2J5</accession>